<feature type="non-terminal residue" evidence="1">
    <location>
        <position position="62"/>
    </location>
</feature>
<reference evidence="1" key="1">
    <citation type="submission" date="2021-06" db="EMBL/GenBank/DDBJ databases">
        <authorList>
            <person name="Kallberg Y."/>
            <person name="Tangrot J."/>
            <person name="Rosling A."/>
        </authorList>
    </citation>
    <scope>NUCLEOTIDE SEQUENCE</scope>
    <source>
        <strain evidence="1">MA461A</strain>
    </source>
</reference>
<organism evidence="1 2">
    <name type="scientific">Racocetra persica</name>
    <dbReference type="NCBI Taxonomy" id="160502"/>
    <lineage>
        <taxon>Eukaryota</taxon>
        <taxon>Fungi</taxon>
        <taxon>Fungi incertae sedis</taxon>
        <taxon>Mucoromycota</taxon>
        <taxon>Glomeromycotina</taxon>
        <taxon>Glomeromycetes</taxon>
        <taxon>Diversisporales</taxon>
        <taxon>Gigasporaceae</taxon>
        <taxon>Racocetra</taxon>
    </lineage>
</organism>
<dbReference type="EMBL" id="CAJVQC010147748">
    <property type="protein sequence ID" value="CAG8845650.1"/>
    <property type="molecule type" value="Genomic_DNA"/>
</dbReference>
<sequence length="62" mass="7183">MICEHFGQPEATKSKDSKKETTTKRVGCTWQINLSCPKKENPNKVVYISKLINKHQNHELDQ</sequence>
<gene>
    <name evidence="1" type="ORF">RPERSI_LOCUS33760</name>
</gene>
<keyword evidence="2" id="KW-1185">Reference proteome</keyword>
<evidence type="ECO:0000313" key="2">
    <source>
        <dbReference type="Proteomes" id="UP000789920"/>
    </source>
</evidence>
<accession>A0ACA9SRJ6</accession>
<name>A0ACA9SRJ6_9GLOM</name>
<comment type="caution">
    <text evidence="1">The sequence shown here is derived from an EMBL/GenBank/DDBJ whole genome shotgun (WGS) entry which is preliminary data.</text>
</comment>
<evidence type="ECO:0000313" key="1">
    <source>
        <dbReference type="EMBL" id="CAG8845650.1"/>
    </source>
</evidence>
<dbReference type="Proteomes" id="UP000789920">
    <property type="component" value="Unassembled WGS sequence"/>
</dbReference>
<protein>
    <submittedName>
        <fullName evidence="1">33180_t:CDS:1</fullName>
    </submittedName>
</protein>
<proteinExistence type="predicted"/>